<dbReference type="EMBL" id="HACA01030254">
    <property type="protein sequence ID" value="CDW47615.1"/>
    <property type="molecule type" value="Transcribed_RNA"/>
</dbReference>
<accession>A0A0K2VBE1</accession>
<proteinExistence type="predicted"/>
<name>A0A0K2VBE1_LEPSM</name>
<feature type="non-terminal residue" evidence="1">
    <location>
        <position position="41"/>
    </location>
</feature>
<protein>
    <submittedName>
        <fullName evidence="1">Uncharacterized protein</fullName>
    </submittedName>
</protein>
<reference evidence="1" key="1">
    <citation type="submission" date="2014-05" db="EMBL/GenBank/DDBJ databases">
        <authorList>
            <person name="Chronopoulou M."/>
        </authorList>
    </citation>
    <scope>NUCLEOTIDE SEQUENCE</scope>
    <source>
        <tissue evidence="1">Whole organism</tissue>
    </source>
</reference>
<sequence>MLQSLDRKYFVSVTQVQILVTPSSLMITEESTILGMVNLKS</sequence>
<organism evidence="1">
    <name type="scientific">Lepeophtheirus salmonis</name>
    <name type="common">Salmon louse</name>
    <name type="synonym">Caligus salmonis</name>
    <dbReference type="NCBI Taxonomy" id="72036"/>
    <lineage>
        <taxon>Eukaryota</taxon>
        <taxon>Metazoa</taxon>
        <taxon>Ecdysozoa</taxon>
        <taxon>Arthropoda</taxon>
        <taxon>Crustacea</taxon>
        <taxon>Multicrustacea</taxon>
        <taxon>Hexanauplia</taxon>
        <taxon>Copepoda</taxon>
        <taxon>Siphonostomatoida</taxon>
        <taxon>Caligidae</taxon>
        <taxon>Lepeophtheirus</taxon>
    </lineage>
</organism>
<dbReference type="AlphaFoldDB" id="A0A0K2VBE1"/>
<evidence type="ECO:0000313" key="1">
    <source>
        <dbReference type="EMBL" id="CDW47615.1"/>
    </source>
</evidence>